<reference evidence="3 4" key="1">
    <citation type="journal article" date="2015" name="Int. J. Syst. Evol. Microbiol.">
        <title>Hyunsoonleella pacifica sp. nov., isolated from seawater of South Pacific Gyre.</title>
        <authorList>
            <person name="Gao X."/>
            <person name="Zhang Z."/>
            <person name="Dai X."/>
            <person name="Zhang X.H."/>
        </authorList>
    </citation>
    <scope>NUCLEOTIDE SEQUENCE [LARGE SCALE GENOMIC DNA]</scope>
    <source>
        <strain evidence="3 4">SW033</strain>
    </source>
</reference>
<evidence type="ECO:0000256" key="2">
    <source>
        <dbReference type="SAM" id="SignalP"/>
    </source>
</evidence>
<accession>A0A4Q9FIY3</accession>
<dbReference type="Proteomes" id="UP000292372">
    <property type="component" value="Unassembled WGS sequence"/>
</dbReference>
<evidence type="ECO:0000313" key="4">
    <source>
        <dbReference type="Proteomes" id="UP000292372"/>
    </source>
</evidence>
<proteinExistence type="predicted"/>
<feature type="signal peptide" evidence="2">
    <location>
        <begin position="1"/>
        <end position="23"/>
    </location>
</feature>
<keyword evidence="4" id="KW-1185">Reference proteome</keyword>
<dbReference type="AlphaFoldDB" id="A0A4Q9FIY3"/>
<dbReference type="RefSeq" id="WP_130938272.1">
    <property type="nucleotide sequence ID" value="NZ_BMEE01000007.1"/>
</dbReference>
<keyword evidence="1 2" id="KW-0732">Signal</keyword>
<dbReference type="OrthoDB" id="2582440at2"/>
<protein>
    <submittedName>
        <fullName evidence="3">T9SS type A sorting domain-containing protein</fullName>
    </submittedName>
</protein>
<dbReference type="InterPro" id="IPR013320">
    <property type="entry name" value="ConA-like_dom_sf"/>
</dbReference>
<dbReference type="EMBL" id="SIRS01000007">
    <property type="protein sequence ID" value="TBN13099.1"/>
    <property type="molecule type" value="Genomic_DNA"/>
</dbReference>
<gene>
    <name evidence="3" type="ORF">EYD46_16515</name>
</gene>
<evidence type="ECO:0000313" key="3">
    <source>
        <dbReference type="EMBL" id="TBN13099.1"/>
    </source>
</evidence>
<dbReference type="NCBIfam" id="TIGR04183">
    <property type="entry name" value="Por_Secre_tail"/>
    <property type="match status" value="1"/>
</dbReference>
<comment type="caution">
    <text evidence="3">The sequence shown here is derived from an EMBL/GenBank/DDBJ whole genome shotgun (WGS) entry which is preliminary data.</text>
</comment>
<feature type="chain" id="PRO_5020686225" evidence="2">
    <location>
        <begin position="24"/>
        <end position="1067"/>
    </location>
</feature>
<sequence length="1067" mass="119797">MKHIAITLLIVFSLFFNTLKVFAQLHTTPECGNNYTLNWSTYPEDSNEYGWPSGALSNVLNNVDNSDVDITITFTGETSTLGFWAGQTPKVGTKSSYLHKGIDLLSNGFVKDGITCTITFSKPIYALSFDIHHINVYEVNGDKYTITGKNLEGDIIYPEFTHSPSPSYTTDETTGIVNAVSNLTSGENPIVGVNFTDPNYITSITILWEDCESCAAEKAHATGIGNFSFCTPQTLDFDGEDDYISTPAFLGGHDQITMMSWIKADSNSGSSEIMGQRNFRLYLDNNNKLKTFIKTDTGLEIVSPDITEGFIEPNIWQHVAVVYDGDTGIVLLYLNGNIIWSYSDAVLANTTINNTTDWNTDHDFEIGRNTEIKNNYFEGSINEIRIYKTALNSNQLHQQINQKIKNNNGYVRGTTIPKDIVDLTWDDLILYYKMDILDTGYTLDSSLSNKHGLLHNMSTFQEYTAPLPYITKTNNNNNNWKDANSWLHGNTWNIHNDVPEHAIVSIQSNIETNENLNTIGLIVNQGKNLIINNNSGLFNSWYLKLDGNIKLKDGGQLIQTENSTLDETSSGVLEKDIKGTSDKYTYNYWSSPVSKQSNIKNNTNYTVQDIFYGIEFLTNGYDGSEIPLGIADYWIWKFSNKLSDDYASWQHVRSTGEIAPGEGFTMKGPGTNAIDSKQEYTLKGKPNNGDINLTVNAGNDYLVGNPYPSAIDAVEFLLDNKAEISGLGSTNGSLYFWQHWGGGSHVANDYQGGYATFSLSGSIPAASKGTNTQETETKNTAAEIPGRYIPVGQGFYITSETNGTIKFNNSQRVFYNNDDTNSIKFKNNSANKKIENSIGDSRMKLRIGFYSANTIKRQLLLTEDKNATFGVDWGYDSKYIDTQIDDMYWMLNREKYLIQAIDTITPQTILPIGVHTNKPGLNSISIDKLENPTSEIEIYLHDKELDVYHNLKESKYETYLPEGEVLERFEITFSKSQNILSTEKRENLETMDVYYSNKNNSITINNPNAQNIKLVEMFNILGQSLFNLNVDSNKKLIEYKVPQNISGNYVINIETDLMKITKKILIR</sequence>
<name>A0A4Q9FIY3_9FLAO</name>
<evidence type="ECO:0000256" key="1">
    <source>
        <dbReference type="ARBA" id="ARBA00022729"/>
    </source>
</evidence>
<organism evidence="3 4">
    <name type="scientific">Hyunsoonleella pacifica</name>
    <dbReference type="NCBI Taxonomy" id="1080224"/>
    <lineage>
        <taxon>Bacteria</taxon>
        <taxon>Pseudomonadati</taxon>
        <taxon>Bacteroidota</taxon>
        <taxon>Flavobacteriia</taxon>
        <taxon>Flavobacteriales</taxon>
        <taxon>Flavobacteriaceae</taxon>
    </lineage>
</organism>
<dbReference type="GO" id="GO:0005975">
    <property type="term" value="P:carbohydrate metabolic process"/>
    <property type="evidence" value="ECO:0007669"/>
    <property type="project" value="UniProtKB-ARBA"/>
</dbReference>
<dbReference type="InterPro" id="IPR026444">
    <property type="entry name" value="Secre_tail"/>
</dbReference>
<dbReference type="SUPFAM" id="SSF49899">
    <property type="entry name" value="Concanavalin A-like lectins/glucanases"/>
    <property type="match status" value="1"/>
</dbReference>
<dbReference type="GO" id="GO:0004553">
    <property type="term" value="F:hydrolase activity, hydrolyzing O-glycosyl compounds"/>
    <property type="evidence" value="ECO:0007669"/>
    <property type="project" value="UniProtKB-ARBA"/>
</dbReference>
<dbReference type="Pfam" id="PF13385">
    <property type="entry name" value="Laminin_G_3"/>
    <property type="match status" value="1"/>
</dbReference>
<dbReference type="Gene3D" id="2.60.120.200">
    <property type="match status" value="1"/>
</dbReference>